<evidence type="ECO:0000256" key="1">
    <source>
        <dbReference type="PROSITE-ProRule" id="PRU00152"/>
    </source>
</evidence>
<dbReference type="SMART" id="SM00331">
    <property type="entry name" value="PP2C_SIG"/>
    <property type="match status" value="1"/>
</dbReference>
<dbReference type="SMART" id="SM00308">
    <property type="entry name" value="LH2"/>
    <property type="match status" value="1"/>
</dbReference>
<dbReference type="AlphaFoldDB" id="A0A250WTS0"/>
<dbReference type="Proteomes" id="UP000232323">
    <property type="component" value="Unassembled WGS sequence"/>
</dbReference>
<keyword evidence="2" id="KW-0460">Magnesium</keyword>
<feature type="domain" description="PLAT" evidence="3">
    <location>
        <begin position="59"/>
        <end position="176"/>
    </location>
</feature>
<accession>A0A250WTS0</accession>
<organism evidence="5 6">
    <name type="scientific">Chlamydomonas eustigma</name>
    <dbReference type="NCBI Taxonomy" id="1157962"/>
    <lineage>
        <taxon>Eukaryota</taxon>
        <taxon>Viridiplantae</taxon>
        <taxon>Chlorophyta</taxon>
        <taxon>core chlorophytes</taxon>
        <taxon>Chlorophyceae</taxon>
        <taxon>CS clade</taxon>
        <taxon>Chlamydomonadales</taxon>
        <taxon>Chlamydomonadaceae</taxon>
        <taxon>Chlamydomonas</taxon>
    </lineage>
</organism>
<keyword evidence="6" id="KW-1185">Reference proteome</keyword>
<dbReference type="EC" id="3.1.3.16" evidence="2"/>
<keyword evidence="2" id="KW-0378">Hydrolase</keyword>
<dbReference type="InterPro" id="IPR036392">
    <property type="entry name" value="PLAT/LH2_dom_sf"/>
</dbReference>
<dbReference type="Gene3D" id="3.60.40.10">
    <property type="entry name" value="PPM-type phosphatase domain"/>
    <property type="match status" value="1"/>
</dbReference>
<dbReference type="InterPro" id="IPR036457">
    <property type="entry name" value="PPM-type-like_dom_sf"/>
</dbReference>
<evidence type="ECO:0000256" key="2">
    <source>
        <dbReference type="RuleBase" id="RU366020"/>
    </source>
</evidence>
<dbReference type="SMART" id="SM00332">
    <property type="entry name" value="PP2Cc"/>
    <property type="match status" value="1"/>
</dbReference>
<dbReference type="OrthoDB" id="60843at2759"/>
<sequence length="468" mass="50970">MSLRRACLIGFRIFSREEIFKNGLTIQSQRFISQLVQAVSSKSHSQTISYGIAAQADVELYQIKVTTGRRRGAGTSDGVRIQLMGANKESEKIPLAPEGGFERGTSKDFTVPAPKGLGTLRRVHIEKDAPIALERGGGWYLGQIEVETPLGERLLFPCNSWIGDSDCGFIKAGLERNLLPAANEMQPAYHEPVHVVASGMAIPHPDKVKESGIKGVNHKGFGFGGEDAYFYTQGRNNVFGMGVADGVYSWRNVGIDSGHLAQALMRTSMHMAQAGIEDVFKVFQTSARYVQSEGMQGSCTACLLTVNQANGQLHAANLGDAGFMVFGRPRALVSFQAQSLDLELKFKSGQLEHEFGRPYQLGHHENSSRVDDADLVSFYVSPGDIIVMGSDGLLDNLNEEEIRSTLTQLASRDGSPSVMVQTLIKMAFEASMDKQRTTPYSQGASDAFDMVYNGGKPDDITILVAQCK</sequence>
<dbReference type="EMBL" id="BEGY01000006">
    <property type="protein sequence ID" value="GAX74156.1"/>
    <property type="molecule type" value="Genomic_DNA"/>
</dbReference>
<comment type="caution">
    <text evidence="5">The sequence shown here is derived from an EMBL/GenBank/DDBJ whole genome shotgun (WGS) entry which is preliminary data.</text>
</comment>
<dbReference type="InterPro" id="IPR039123">
    <property type="entry name" value="PPTC7"/>
</dbReference>
<dbReference type="Pfam" id="PF01477">
    <property type="entry name" value="PLAT"/>
    <property type="match status" value="1"/>
</dbReference>
<evidence type="ECO:0000259" key="4">
    <source>
        <dbReference type="PROSITE" id="PS51746"/>
    </source>
</evidence>
<gene>
    <name evidence="5" type="ORF">CEUSTIGMA_g1605.t1</name>
</gene>
<dbReference type="PANTHER" id="PTHR12320">
    <property type="entry name" value="PROTEIN PHOSPHATASE 2C"/>
    <property type="match status" value="1"/>
</dbReference>
<feature type="domain" description="PPM-type phosphatase" evidence="4">
    <location>
        <begin position="210"/>
        <end position="467"/>
    </location>
</feature>
<dbReference type="PANTHER" id="PTHR12320:SF1">
    <property type="entry name" value="PROTEIN PHOSPHATASE PTC7 HOMOLOG"/>
    <property type="match status" value="1"/>
</dbReference>
<dbReference type="PROSITE" id="PS50095">
    <property type="entry name" value="PLAT"/>
    <property type="match status" value="1"/>
</dbReference>
<comment type="catalytic activity">
    <reaction evidence="2">
        <text>O-phospho-L-seryl-[protein] + H2O = L-seryl-[protein] + phosphate</text>
        <dbReference type="Rhea" id="RHEA:20629"/>
        <dbReference type="Rhea" id="RHEA-COMP:9863"/>
        <dbReference type="Rhea" id="RHEA-COMP:11604"/>
        <dbReference type="ChEBI" id="CHEBI:15377"/>
        <dbReference type="ChEBI" id="CHEBI:29999"/>
        <dbReference type="ChEBI" id="CHEBI:43474"/>
        <dbReference type="ChEBI" id="CHEBI:83421"/>
        <dbReference type="EC" id="3.1.3.16"/>
    </reaction>
</comment>
<dbReference type="GO" id="GO:0046872">
    <property type="term" value="F:metal ion binding"/>
    <property type="evidence" value="ECO:0007669"/>
    <property type="project" value="UniProtKB-UniRule"/>
</dbReference>
<comment type="cofactor">
    <cofactor evidence="2">
        <name>Mg(2+)</name>
        <dbReference type="ChEBI" id="CHEBI:18420"/>
    </cofactor>
</comment>
<dbReference type="InterPro" id="IPR001932">
    <property type="entry name" value="PPM-type_phosphatase-like_dom"/>
</dbReference>
<keyword evidence="2" id="KW-0464">Manganese</keyword>
<dbReference type="SUPFAM" id="SSF49723">
    <property type="entry name" value="Lipase/lipooxygenase domain (PLAT/LH2 domain)"/>
    <property type="match status" value="1"/>
</dbReference>
<protein>
    <recommendedName>
        <fullName evidence="2">Protein phosphatase</fullName>
        <ecNumber evidence="2">3.1.3.16</ecNumber>
    </recommendedName>
</protein>
<name>A0A250WTS0_9CHLO</name>
<keyword evidence="2" id="KW-0479">Metal-binding</keyword>
<dbReference type="GO" id="GO:0004722">
    <property type="term" value="F:protein serine/threonine phosphatase activity"/>
    <property type="evidence" value="ECO:0007669"/>
    <property type="project" value="UniProtKB-EC"/>
</dbReference>
<comment type="similarity">
    <text evidence="2">Belongs to the PP2C family.</text>
</comment>
<comment type="caution">
    <text evidence="1">Lacks conserved residue(s) required for the propagation of feature annotation.</text>
</comment>
<comment type="catalytic activity">
    <reaction evidence="2">
        <text>O-phospho-L-threonyl-[protein] + H2O = L-threonyl-[protein] + phosphate</text>
        <dbReference type="Rhea" id="RHEA:47004"/>
        <dbReference type="Rhea" id="RHEA-COMP:11060"/>
        <dbReference type="Rhea" id="RHEA-COMP:11605"/>
        <dbReference type="ChEBI" id="CHEBI:15377"/>
        <dbReference type="ChEBI" id="CHEBI:30013"/>
        <dbReference type="ChEBI" id="CHEBI:43474"/>
        <dbReference type="ChEBI" id="CHEBI:61977"/>
        <dbReference type="EC" id="3.1.3.16"/>
    </reaction>
</comment>
<evidence type="ECO:0000259" key="3">
    <source>
        <dbReference type="PROSITE" id="PS50095"/>
    </source>
</evidence>
<reference evidence="5 6" key="1">
    <citation type="submission" date="2017-08" db="EMBL/GenBank/DDBJ databases">
        <title>Acidophilic green algal genome provides insights into adaptation to an acidic environment.</title>
        <authorList>
            <person name="Hirooka S."/>
            <person name="Hirose Y."/>
            <person name="Kanesaki Y."/>
            <person name="Higuchi S."/>
            <person name="Fujiwara T."/>
            <person name="Onuma R."/>
            <person name="Era A."/>
            <person name="Ohbayashi R."/>
            <person name="Uzuka A."/>
            <person name="Nozaki H."/>
            <person name="Yoshikawa H."/>
            <person name="Miyagishima S.Y."/>
        </authorList>
    </citation>
    <scope>NUCLEOTIDE SEQUENCE [LARGE SCALE GENOMIC DNA]</scope>
    <source>
        <strain evidence="5 6">NIES-2499</strain>
    </source>
</reference>
<dbReference type="STRING" id="1157962.A0A250WTS0"/>
<evidence type="ECO:0000313" key="6">
    <source>
        <dbReference type="Proteomes" id="UP000232323"/>
    </source>
</evidence>
<dbReference type="SUPFAM" id="SSF81606">
    <property type="entry name" value="PP2C-like"/>
    <property type="match status" value="1"/>
</dbReference>
<keyword evidence="2" id="KW-0904">Protein phosphatase</keyword>
<evidence type="ECO:0000313" key="5">
    <source>
        <dbReference type="EMBL" id="GAX74156.1"/>
    </source>
</evidence>
<proteinExistence type="inferred from homology"/>
<dbReference type="Gene3D" id="2.60.60.20">
    <property type="entry name" value="PLAT/LH2 domain"/>
    <property type="match status" value="1"/>
</dbReference>
<dbReference type="InterPro" id="IPR001024">
    <property type="entry name" value="PLAT/LH2_dom"/>
</dbReference>
<comment type="cofactor">
    <cofactor evidence="2">
        <name>Mn(2+)</name>
        <dbReference type="ChEBI" id="CHEBI:29035"/>
    </cofactor>
</comment>
<dbReference type="PROSITE" id="PS51746">
    <property type="entry name" value="PPM_2"/>
    <property type="match status" value="1"/>
</dbReference>